<keyword evidence="1 10" id="KW-1003">Cell membrane</keyword>
<keyword evidence="6 10" id="KW-0443">Lipid metabolism</keyword>
<dbReference type="InterPro" id="IPR003811">
    <property type="entry name" value="G3P_acylTferase_PlsY"/>
</dbReference>
<evidence type="ECO:0000256" key="6">
    <source>
        <dbReference type="ARBA" id="ARBA00023098"/>
    </source>
</evidence>
<name>I0IEH4_PHYMF</name>
<keyword evidence="8 10" id="KW-0594">Phospholipid biosynthesis</keyword>
<evidence type="ECO:0000256" key="5">
    <source>
        <dbReference type="ARBA" id="ARBA00022989"/>
    </source>
</evidence>
<keyword evidence="3 10" id="KW-0808">Transferase</keyword>
<dbReference type="PANTHER" id="PTHR30309:SF0">
    <property type="entry name" value="GLYCEROL-3-PHOSPHATE ACYLTRANSFERASE-RELATED"/>
    <property type="match status" value="1"/>
</dbReference>
<gene>
    <name evidence="10 11" type="primary">plsY</name>
    <name evidence="11" type="ordered locus">PSMK_15030</name>
</gene>
<proteinExistence type="inferred from homology"/>
<dbReference type="STRING" id="1142394.PSMK_15030"/>
<dbReference type="GO" id="GO:0005886">
    <property type="term" value="C:plasma membrane"/>
    <property type="evidence" value="ECO:0007669"/>
    <property type="project" value="UniProtKB-SubCell"/>
</dbReference>
<comment type="subcellular location">
    <subcellularLocation>
        <location evidence="10">Cell inner membrane</location>
        <topology evidence="10">Multi-pass membrane protein</topology>
    </subcellularLocation>
</comment>
<protein>
    <recommendedName>
        <fullName evidence="10">Glycerol-3-phosphate acyltransferase</fullName>
    </recommendedName>
    <alternativeName>
        <fullName evidence="10">Acyl-PO4 G3P acyltransferase</fullName>
    </alternativeName>
    <alternativeName>
        <fullName evidence="10">Acyl-phosphate--glycerol-3-phosphate acyltransferase</fullName>
    </alternativeName>
    <alternativeName>
        <fullName evidence="10">G3P acyltransferase</fullName>
        <shortName evidence="10">GPAT</shortName>
        <ecNumber evidence="10">2.3.1.275</ecNumber>
    </alternativeName>
    <alternativeName>
        <fullName evidence="10">Lysophosphatidic acid synthase</fullName>
        <shortName evidence="10">LPA synthase</shortName>
    </alternativeName>
</protein>
<dbReference type="EMBL" id="AP012338">
    <property type="protein sequence ID" value="BAM03662.1"/>
    <property type="molecule type" value="Genomic_DNA"/>
</dbReference>
<keyword evidence="11" id="KW-0012">Acyltransferase</keyword>
<accession>I0IEH4</accession>
<comment type="function">
    <text evidence="10">Catalyzes the transfer of an acyl group from acyl-phosphate (acyl-PO(4)) to glycerol-3-phosphate (G3P) to form lysophosphatidic acid (LPA). This enzyme utilizes acyl-phosphate as fatty acyl donor, but not acyl-CoA or acyl-ACP.</text>
</comment>
<dbReference type="GO" id="GO:0008654">
    <property type="term" value="P:phospholipid biosynthetic process"/>
    <property type="evidence" value="ECO:0007669"/>
    <property type="project" value="UniProtKB-UniRule"/>
</dbReference>
<feature type="transmembrane region" description="Helical" evidence="10">
    <location>
        <begin position="6"/>
        <end position="24"/>
    </location>
</feature>
<feature type="transmembrane region" description="Helical" evidence="10">
    <location>
        <begin position="120"/>
        <end position="143"/>
    </location>
</feature>
<dbReference type="AlphaFoldDB" id="I0IEH4"/>
<evidence type="ECO:0000256" key="1">
    <source>
        <dbReference type="ARBA" id="ARBA00022475"/>
    </source>
</evidence>
<dbReference type="Pfam" id="PF02660">
    <property type="entry name" value="G3P_acyltransf"/>
    <property type="match status" value="1"/>
</dbReference>
<comment type="pathway">
    <text evidence="10">Lipid metabolism; phospholipid metabolism.</text>
</comment>
<dbReference type="UniPathway" id="UPA00085"/>
<evidence type="ECO:0000256" key="8">
    <source>
        <dbReference type="ARBA" id="ARBA00023209"/>
    </source>
</evidence>
<comment type="subunit">
    <text evidence="10">Probably interacts with PlsX.</text>
</comment>
<evidence type="ECO:0000313" key="12">
    <source>
        <dbReference type="Proteomes" id="UP000007881"/>
    </source>
</evidence>
<dbReference type="RefSeq" id="WP_014436880.1">
    <property type="nucleotide sequence ID" value="NC_017080.1"/>
</dbReference>
<evidence type="ECO:0000256" key="10">
    <source>
        <dbReference type="HAMAP-Rule" id="MF_01043"/>
    </source>
</evidence>
<keyword evidence="7 10" id="KW-0472">Membrane</keyword>
<evidence type="ECO:0000256" key="7">
    <source>
        <dbReference type="ARBA" id="ARBA00023136"/>
    </source>
</evidence>
<feature type="transmembrane region" description="Helical" evidence="10">
    <location>
        <begin position="150"/>
        <end position="171"/>
    </location>
</feature>
<keyword evidence="4 10" id="KW-0812">Transmembrane</keyword>
<keyword evidence="5 10" id="KW-1133">Transmembrane helix</keyword>
<organism evidence="11 12">
    <name type="scientific">Phycisphaera mikurensis (strain NBRC 102666 / KCTC 22515 / FYK2301M01)</name>
    <dbReference type="NCBI Taxonomy" id="1142394"/>
    <lineage>
        <taxon>Bacteria</taxon>
        <taxon>Pseudomonadati</taxon>
        <taxon>Planctomycetota</taxon>
        <taxon>Phycisphaerae</taxon>
        <taxon>Phycisphaerales</taxon>
        <taxon>Phycisphaeraceae</taxon>
        <taxon>Phycisphaera</taxon>
    </lineage>
</organism>
<evidence type="ECO:0000256" key="3">
    <source>
        <dbReference type="ARBA" id="ARBA00022679"/>
    </source>
</evidence>
<dbReference type="KEGG" id="phm:PSMK_15030"/>
<reference evidence="11 12" key="1">
    <citation type="submission" date="2012-02" db="EMBL/GenBank/DDBJ databases">
        <title>Complete genome sequence of Phycisphaera mikurensis NBRC 102666.</title>
        <authorList>
            <person name="Ankai A."/>
            <person name="Hosoyama A."/>
            <person name="Terui Y."/>
            <person name="Sekine M."/>
            <person name="Fukai R."/>
            <person name="Kato Y."/>
            <person name="Nakamura S."/>
            <person name="Yamada-Narita S."/>
            <person name="Kawakoshi A."/>
            <person name="Fukunaga Y."/>
            <person name="Yamazaki S."/>
            <person name="Fujita N."/>
        </authorList>
    </citation>
    <scope>NUCLEOTIDE SEQUENCE [LARGE SCALE GENOMIC DNA]</scope>
    <source>
        <strain evidence="12">NBRC 102666 / KCTC 22515 / FYK2301M01</strain>
    </source>
</reference>
<evidence type="ECO:0000256" key="2">
    <source>
        <dbReference type="ARBA" id="ARBA00022516"/>
    </source>
</evidence>
<keyword evidence="12" id="KW-1185">Reference proteome</keyword>
<dbReference type="EC" id="2.3.1.275" evidence="10"/>
<keyword evidence="9 10" id="KW-1208">Phospholipid metabolism</keyword>
<dbReference type="SMART" id="SM01207">
    <property type="entry name" value="G3P_acyltransf"/>
    <property type="match status" value="1"/>
</dbReference>
<dbReference type="HOGENOM" id="CLU_081254_3_0_0"/>
<keyword evidence="10" id="KW-0997">Cell inner membrane</keyword>
<dbReference type="Proteomes" id="UP000007881">
    <property type="component" value="Chromosome"/>
</dbReference>
<comment type="similarity">
    <text evidence="10">Belongs to the PlsY family.</text>
</comment>
<keyword evidence="2 10" id="KW-0444">Lipid biosynthesis</keyword>
<dbReference type="HAMAP" id="MF_01043">
    <property type="entry name" value="PlsY"/>
    <property type="match status" value="1"/>
</dbReference>
<dbReference type="eggNOG" id="COG0344">
    <property type="taxonomic scope" value="Bacteria"/>
</dbReference>
<dbReference type="PANTHER" id="PTHR30309">
    <property type="entry name" value="INNER MEMBRANE PROTEIN YGIH"/>
    <property type="match status" value="1"/>
</dbReference>
<feature type="transmembrane region" description="Helical" evidence="10">
    <location>
        <begin position="88"/>
        <end position="108"/>
    </location>
</feature>
<dbReference type="GO" id="GO:0043772">
    <property type="term" value="F:acyl-phosphate glycerol-3-phosphate acyltransferase activity"/>
    <property type="evidence" value="ECO:0007669"/>
    <property type="project" value="UniProtKB-UniRule"/>
</dbReference>
<sequence length="220" mass="21811">MTLPLWSWHAIAFACGSIPFAFLLGRLGGVDVRKVGSGNPGASNLGRALGRRWGVGCFVLDVLKGAVPVAAAAALDGRLGAGSGPGPAAVWVTVAAAAVLGHVFTPWLGFRGGKGVATGLGATLGLWPVVTGPAVLAFGVWVAVAKVSGYVGLASVVAALALVPLTGLWAWVLGVAAAEAGVFLALVAAVAALVIVRHRGNLARLRAGTESKAAWASGPA</sequence>
<feature type="transmembrane region" description="Helical" evidence="10">
    <location>
        <begin position="177"/>
        <end position="196"/>
    </location>
</feature>
<evidence type="ECO:0000256" key="4">
    <source>
        <dbReference type="ARBA" id="ARBA00022692"/>
    </source>
</evidence>
<evidence type="ECO:0000313" key="11">
    <source>
        <dbReference type="EMBL" id="BAM03662.1"/>
    </source>
</evidence>
<dbReference type="OrthoDB" id="9777124at2"/>
<comment type="catalytic activity">
    <reaction evidence="10">
        <text>an acyl phosphate + sn-glycerol 3-phosphate = a 1-acyl-sn-glycero-3-phosphate + phosphate</text>
        <dbReference type="Rhea" id="RHEA:34075"/>
        <dbReference type="ChEBI" id="CHEBI:43474"/>
        <dbReference type="ChEBI" id="CHEBI:57597"/>
        <dbReference type="ChEBI" id="CHEBI:57970"/>
        <dbReference type="ChEBI" id="CHEBI:59918"/>
        <dbReference type="EC" id="2.3.1.275"/>
    </reaction>
</comment>
<evidence type="ECO:0000256" key="9">
    <source>
        <dbReference type="ARBA" id="ARBA00023264"/>
    </source>
</evidence>